<dbReference type="Pfam" id="PF07730">
    <property type="entry name" value="HisKA_3"/>
    <property type="match status" value="1"/>
</dbReference>
<dbReference type="InterPro" id="IPR036890">
    <property type="entry name" value="HATPase_C_sf"/>
</dbReference>
<dbReference type="InterPro" id="IPR011712">
    <property type="entry name" value="Sig_transdc_His_kin_sub3_dim/P"/>
</dbReference>
<proteinExistence type="predicted"/>
<dbReference type="Gene3D" id="1.20.5.1930">
    <property type="match status" value="1"/>
</dbReference>
<dbReference type="Gene3D" id="3.30.565.10">
    <property type="entry name" value="Histidine kinase-like ATPase, C-terminal domain"/>
    <property type="match status" value="1"/>
</dbReference>
<dbReference type="Proteomes" id="UP001220610">
    <property type="component" value="Chromosome"/>
</dbReference>
<dbReference type="InterPro" id="IPR005467">
    <property type="entry name" value="His_kinase_dom"/>
</dbReference>
<protein>
    <submittedName>
        <fullName evidence="6">Histidine kinase</fullName>
    </submittedName>
</protein>
<dbReference type="SMART" id="SM00387">
    <property type="entry name" value="HATPase_c"/>
    <property type="match status" value="1"/>
</dbReference>
<dbReference type="InterPro" id="IPR050482">
    <property type="entry name" value="Sensor_HK_TwoCompSys"/>
</dbReference>
<dbReference type="GO" id="GO:0046983">
    <property type="term" value="F:protein dimerization activity"/>
    <property type="evidence" value="ECO:0007669"/>
    <property type="project" value="InterPro"/>
</dbReference>
<organism evidence="6 7">
    <name type="scientific">Candidatus Pseudobacter hemicellulosilyticus</name>
    <dbReference type="NCBI Taxonomy" id="3121375"/>
    <lineage>
        <taxon>Bacteria</taxon>
        <taxon>Pseudomonadati</taxon>
        <taxon>Bacteroidota</taxon>
        <taxon>Chitinophagia</taxon>
        <taxon>Chitinophagales</taxon>
        <taxon>Chitinophagaceae</taxon>
        <taxon>Pseudobacter</taxon>
    </lineage>
</organism>
<keyword evidence="1" id="KW-0808">Transferase</keyword>
<dbReference type="GO" id="GO:0000155">
    <property type="term" value="F:phosphorelay sensor kinase activity"/>
    <property type="evidence" value="ECO:0007669"/>
    <property type="project" value="InterPro"/>
</dbReference>
<evidence type="ECO:0000259" key="5">
    <source>
        <dbReference type="PROSITE" id="PS50109"/>
    </source>
</evidence>
<accession>A0AAJ5WRD3</accession>
<feature type="domain" description="Histidine kinase" evidence="5">
    <location>
        <begin position="74"/>
        <end position="259"/>
    </location>
</feature>
<dbReference type="CDD" id="cd16917">
    <property type="entry name" value="HATPase_UhpB-NarQ-NarX-like"/>
    <property type="match status" value="1"/>
</dbReference>
<keyword evidence="4" id="KW-0812">Transmembrane</keyword>
<evidence type="ECO:0000256" key="1">
    <source>
        <dbReference type="ARBA" id="ARBA00022679"/>
    </source>
</evidence>
<sequence>MEGASSLDIHLFLFAGTGLLLLLALAFVGFSFLYRKRLQRQQLASTSQQQQLREDLLHSNIQALETERKRFAEDLHDDIGSKLSALRLNLAQLQQQGRPATHWQQQVENSKTIIDATISTVRQLSHNLLPPSLQLFGLSSAVAELAAWVNSSEAIRVELEDGLEDIPLDCTQQLTLYRIFQELFSNTIRHAQATAISIRVWQEGVEWRLQYADNGRGLPGNLSRQGLGLQNIEERVSLLKGSVSYPEGQGFCCLIQFIP</sequence>
<dbReference type="AlphaFoldDB" id="A0AAJ5WRD3"/>
<evidence type="ECO:0000256" key="3">
    <source>
        <dbReference type="ARBA" id="ARBA00023012"/>
    </source>
</evidence>
<keyword evidence="2 6" id="KW-0418">Kinase</keyword>
<dbReference type="Pfam" id="PF02518">
    <property type="entry name" value="HATPase_c"/>
    <property type="match status" value="1"/>
</dbReference>
<keyword evidence="4" id="KW-0472">Membrane</keyword>
<evidence type="ECO:0000313" key="6">
    <source>
        <dbReference type="EMBL" id="WEK34337.1"/>
    </source>
</evidence>
<dbReference type="GO" id="GO:0016020">
    <property type="term" value="C:membrane"/>
    <property type="evidence" value="ECO:0007669"/>
    <property type="project" value="InterPro"/>
</dbReference>
<gene>
    <name evidence="6" type="ORF">P0Y53_17770</name>
</gene>
<dbReference type="PROSITE" id="PS50109">
    <property type="entry name" value="HIS_KIN"/>
    <property type="match status" value="1"/>
</dbReference>
<reference evidence="6" key="1">
    <citation type="submission" date="2023-03" db="EMBL/GenBank/DDBJ databases">
        <title>Andean soil-derived lignocellulolytic bacterial consortium as a source of novel taxa and putative plastic-active enzymes.</title>
        <authorList>
            <person name="Diaz-Garcia L."/>
            <person name="Chuvochina M."/>
            <person name="Feuerriegel G."/>
            <person name="Bunk B."/>
            <person name="Sproer C."/>
            <person name="Streit W.R."/>
            <person name="Rodriguez L.M."/>
            <person name="Overmann J."/>
            <person name="Jimenez D.J."/>
        </authorList>
    </citation>
    <scope>NUCLEOTIDE SEQUENCE</scope>
    <source>
        <strain evidence="6">MAG 7</strain>
    </source>
</reference>
<feature type="transmembrane region" description="Helical" evidence="4">
    <location>
        <begin position="12"/>
        <end position="34"/>
    </location>
</feature>
<dbReference type="SUPFAM" id="SSF55874">
    <property type="entry name" value="ATPase domain of HSP90 chaperone/DNA topoisomerase II/histidine kinase"/>
    <property type="match status" value="1"/>
</dbReference>
<dbReference type="InterPro" id="IPR003594">
    <property type="entry name" value="HATPase_dom"/>
</dbReference>
<dbReference type="EMBL" id="CP119311">
    <property type="protein sequence ID" value="WEK34337.1"/>
    <property type="molecule type" value="Genomic_DNA"/>
</dbReference>
<keyword evidence="4" id="KW-1133">Transmembrane helix</keyword>
<dbReference type="PANTHER" id="PTHR24421">
    <property type="entry name" value="NITRATE/NITRITE SENSOR PROTEIN NARX-RELATED"/>
    <property type="match status" value="1"/>
</dbReference>
<evidence type="ECO:0000256" key="4">
    <source>
        <dbReference type="SAM" id="Phobius"/>
    </source>
</evidence>
<evidence type="ECO:0000313" key="7">
    <source>
        <dbReference type="Proteomes" id="UP001220610"/>
    </source>
</evidence>
<keyword evidence="3" id="KW-0902">Two-component regulatory system</keyword>
<evidence type="ECO:0000256" key="2">
    <source>
        <dbReference type="ARBA" id="ARBA00022777"/>
    </source>
</evidence>
<name>A0AAJ5WRD3_9BACT</name>